<accession>A0A3L6PRR9</accession>
<feature type="transmembrane region" description="Helical" evidence="1">
    <location>
        <begin position="21"/>
        <end position="40"/>
    </location>
</feature>
<dbReference type="PANTHER" id="PTHR31111">
    <property type="entry name" value="BNAA05G37150D PROTEIN-RELATED"/>
    <property type="match status" value="1"/>
</dbReference>
<proteinExistence type="predicted"/>
<keyword evidence="1" id="KW-0472">Membrane</keyword>
<gene>
    <name evidence="3" type="ORF">C2845_PM16G00790</name>
</gene>
<dbReference type="SMART" id="SM00256">
    <property type="entry name" value="FBOX"/>
    <property type="match status" value="1"/>
</dbReference>
<keyword evidence="4" id="KW-1185">Reference proteome</keyword>
<evidence type="ECO:0000313" key="4">
    <source>
        <dbReference type="Proteomes" id="UP000275267"/>
    </source>
</evidence>
<dbReference type="Gene3D" id="1.20.1280.50">
    <property type="match status" value="1"/>
</dbReference>
<evidence type="ECO:0000256" key="1">
    <source>
        <dbReference type="SAM" id="Phobius"/>
    </source>
</evidence>
<dbReference type="PROSITE" id="PS50181">
    <property type="entry name" value="FBOX"/>
    <property type="match status" value="1"/>
</dbReference>
<evidence type="ECO:0000313" key="3">
    <source>
        <dbReference type="EMBL" id="RLM64428.1"/>
    </source>
</evidence>
<evidence type="ECO:0000259" key="2">
    <source>
        <dbReference type="PROSITE" id="PS50181"/>
    </source>
</evidence>
<sequence length="395" mass="44736">MTPDPPHHPYGQPLRRRRRRLIVLHAGGPLLAAWNLPTALRWAASIRPATATAGRCRPSRRAPFSGLVALPQDVLWQVLLTFPATNLCRLRAVCRSWRSITSDPAFIAAHKARHPETLVVGGKQTRHGVDVLLIDLQGNVVKRIHGKGLHMEVRTNLNLVCVAEHLDSGCANFIDPATGVTHALPRNLSAESKSHGKPLRKYFAMFVLGRVDTEVYKVLRILTDDRRHVQLFEVPARDNRGPTPWRAVEGISGHVDTTNMVIRGVVHFFVEQDCIAQFNLKTEKWMSLLRGPIISHPDLNDIHAKPHPVLRIHGSVMERYSLAEVNGFLVVARFTFQEYRVKLEDFLLDLWYLVDSENCQWERKYRIDLDMGIPVCFCSHASLSSVLENGRFRPN</sequence>
<comment type="caution">
    <text evidence="3">The sequence shown here is derived from an EMBL/GenBank/DDBJ whole genome shotgun (WGS) entry which is preliminary data.</text>
</comment>
<name>A0A3L6PRR9_PANMI</name>
<keyword evidence="1" id="KW-1133">Transmembrane helix</keyword>
<dbReference type="Proteomes" id="UP000275267">
    <property type="component" value="Unassembled WGS sequence"/>
</dbReference>
<dbReference type="Pfam" id="PF12937">
    <property type="entry name" value="F-box-like"/>
    <property type="match status" value="1"/>
</dbReference>
<dbReference type="PANTHER" id="PTHR31111:SF133">
    <property type="entry name" value="OS07G0196600 PROTEIN"/>
    <property type="match status" value="1"/>
</dbReference>
<dbReference type="AlphaFoldDB" id="A0A3L6PRR9"/>
<feature type="domain" description="F-box" evidence="2">
    <location>
        <begin position="64"/>
        <end position="110"/>
    </location>
</feature>
<organism evidence="3 4">
    <name type="scientific">Panicum miliaceum</name>
    <name type="common">Proso millet</name>
    <name type="synonym">Broomcorn millet</name>
    <dbReference type="NCBI Taxonomy" id="4540"/>
    <lineage>
        <taxon>Eukaryota</taxon>
        <taxon>Viridiplantae</taxon>
        <taxon>Streptophyta</taxon>
        <taxon>Embryophyta</taxon>
        <taxon>Tracheophyta</taxon>
        <taxon>Spermatophyta</taxon>
        <taxon>Magnoliopsida</taxon>
        <taxon>Liliopsida</taxon>
        <taxon>Poales</taxon>
        <taxon>Poaceae</taxon>
        <taxon>PACMAD clade</taxon>
        <taxon>Panicoideae</taxon>
        <taxon>Panicodae</taxon>
        <taxon>Paniceae</taxon>
        <taxon>Panicinae</taxon>
        <taxon>Panicum</taxon>
        <taxon>Panicum sect. Panicum</taxon>
    </lineage>
</organism>
<dbReference type="InterPro" id="IPR036047">
    <property type="entry name" value="F-box-like_dom_sf"/>
</dbReference>
<dbReference type="EMBL" id="PQIB02000015">
    <property type="protein sequence ID" value="RLM64428.1"/>
    <property type="molecule type" value="Genomic_DNA"/>
</dbReference>
<dbReference type="OrthoDB" id="687122at2759"/>
<dbReference type="SUPFAM" id="SSF81383">
    <property type="entry name" value="F-box domain"/>
    <property type="match status" value="1"/>
</dbReference>
<dbReference type="InterPro" id="IPR001810">
    <property type="entry name" value="F-box_dom"/>
</dbReference>
<reference evidence="4" key="1">
    <citation type="journal article" date="2019" name="Nat. Commun.">
        <title>The genome of broomcorn millet.</title>
        <authorList>
            <person name="Zou C."/>
            <person name="Miki D."/>
            <person name="Li D."/>
            <person name="Tang Q."/>
            <person name="Xiao L."/>
            <person name="Rajput S."/>
            <person name="Deng P."/>
            <person name="Jia W."/>
            <person name="Huang R."/>
            <person name="Zhang M."/>
            <person name="Sun Y."/>
            <person name="Hu J."/>
            <person name="Fu X."/>
            <person name="Schnable P.S."/>
            <person name="Li F."/>
            <person name="Zhang H."/>
            <person name="Feng B."/>
            <person name="Zhu X."/>
            <person name="Liu R."/>
            <person name="Schnable J.C."/>
            <person name="Zhu J.-K."/>
            <person name="Zhang H."/>
        </authorList>
    </citation>
    <scope>NUCLEOTIDE SEQUENCE [LARGE SCALE GENOMIC DNA]</scope>
</reference>
<dbReference type="STRING" id="4540.A0A3L6PRR9"/>
<keyword evidence="1" id="KW-0812">Transmembrane</keyword>
<protein>
    <recommendedName>
        <fullName evidence="2">F-box domain-containing protein</fullName>
    </recommendedName>
</protein>